<dbReference type="KEGG" id="cma:Cmaq_1548"/>
<dbReference type="GeneID" id="25393799"/>
<dbReference type="AlphaFoldDB" id="A8M9F2"/>
<dbReference type="GO" id="GO:0016779">
    <property type="term" value="F:nucleotidyltransferase activity"/>
    <property type="evidence" value="ECO:0007669"/>
    <property type="project" value="UniProtKB-ARBA"/>
</dbReference>
<dbReference type="PANTHER" id="PTHR43584:SF8">
    <property type="entry name" value="N-ACETYLMURAMATE ALPHA-1-PHOSPHATE URIDYLYLTRANSFERASE"/>
    <property type="match status" value="1"/>
</dbReference>
<keyword evidence="1 3" id="KW-0808">Transferase</keyword>
<organism evidence="3 4">
    <name type="scientific">Caldivirga maquilingensis (strain ATCC 700844 / DSM 13496 / JCM 10307 / IC-167)</name>
    <dbReference type="NCBI Taxonomy" id="397948"/>
    <lineage>
        <taxon>Archaea</taxon>
        <taxon>Thermoproteota</taxon>
        <taxon>Thermoprotei</taxon>
        <taxon>Thermoproteales</taxon>
        <taxon>Thermoproteaceae</taxon>
        <taxon>Caldivirga</taxon>
    </lineage>
</organism>
<evidence type="ECO:0000313" key="3">
    <source>
        <dbReference type="EMBL" id="ABW02371.1"/>
    </source>
</evidence>
<dbReference type="EMBL" id="CP000852">
    <property type="protein sequence ID" value="ABW02371.1"/>
    <property type="molecule type" value="Genomic_DNA"/>
</dbReference>
<name>A8M9F2_CALMQ</name>
<dbReference type="Proteomes" id="UP000001137">
    <property type="component" value="Chromosome"/>
</dbReference>
<dbReference type="eggNOG" id="arCOG05599">
    <property type="taxonomic scope" value="Archaea"/>
</dbReference>
<keyword evidence="4" id="KW-1185">Reference proteome</keyword>
<dbReference type="GO" id="GO:0016746">
    <property type="term" value="F:acyltransferase activity"/>
    <property type="evidence" value="ECO:0007669"/>
    <property type="project" value="UniProtKB-KW"/>
</dbReference>
<dbReference type="SUPFAM" id="SSF51161">
    <property type="entry name" value="Trimeric LpxA-like enzymes"/>
    <property type="match status" value="1"/>
</dbReference>
<sequence>MRLALTLPCGSPMEPISYTTPIPYIIIGGLRIIEHWLIRLINEASVVLNVEQTHVHRNRLLISELGIPLNIEYSSNADAYVNPCIIPYTSNVKAVVKHISNNESVTCGGYDLIKIKDGGRIINDCSIEFIKGPWDIIKHNNTLLKETIEVLAGIIGLRGSVMLYGSEASGDVKFNTSEGPVLVVKSSINVPAYIKGPALIGVGTVLSPFTYIREGTVAYMEDRLSGEIKNSLIDCCTFKEHYGYLGDSYVGKWVNFGAGTTVSNLKNTLGTVRFRGIDTGMVKLGPIIGDWVKTGINTSIMTGKAIGPGSHVYGLVTVDTPPFTIYTGELIAFNREKVHEVILKTTRSNEEAEYALRIYDSTLSLRSGIKMSGYKLP</sequence>
<dbReference type="Gene3D" id="2.160.10.10">
    <property type="entry name" value="Hexapeptide repeat proteins"/>
    <property type="match status" value="1"/>
</dbReference>
<dbReference type="InterPro" id="IPR011004">
    <property type="entry name" value="Trimer_LpxA-like_sf"/>
</dbReference>
<protein>
    <submittedName>
        <fullName evidence="3">Sugar phospate transferase</fullName>
    </submittedName>
</protein>
<accession>A8M9F2</accession>
<dbReference type="OrthoDB" id="15372at2157"/>
<dbReference type="PANTHER" id="PTHR43584">
    <property type="entry name" value="NUCLEOTIDYL TRANSFERASE"/>
    <property type="match status" value="1"/>
</dbReference>
<dbReference type="InterPro" id="IPR050065">
    <property type="entry name" value="GlmU-like"/>
</dbReference>
<reference evidence="3 4" key="1">
    <citation type="submission" date="2007-10" db="EMBL/GenBank/DDBJ databases">
        <title>Complete sequence of Caldivirga maquilingensis IC-167.</title>
        <authorList>
            <consortium name="US DOE Joint Genome Institute"/>
            <person name="Copeland A."/>
            <person name="Lucas S."/>
            <person name="Lapidus A."/>
            <person name="Barry K."/>
            <person name="Glavina del Rio T."/>
            <person name="Dalin E."/>
            <person name="Tice H."/>
            <person name="Pitluck S."/>
            <person name="Saunders E."/>
            <person name="Brettin T."/>
            <person name="Bruce D."/>
            <person name="Detter J.C."/>
            <person name="Han C."/>
            <person name="Schmutz J."/>
            <person name="Larimer F."/>
            <person name="Land M."/>
            <person name="Hauser L."/>
            <person name="Kyrpides N."/>
            <person name="Ivanova N."/>
            <person name="Biddle J.F."/>
            <person name="Zhang Z."/>
            <person name="Fitz-Gibbon S.T."/>
            <person name="Lowe T.M."/>
            <person name="Saltikov C."/>
            <person name="House C.H."/>
            <person name="Richardson P."/>
        </authorList>
    </citation>
    <scope>NUCLEOTIDE SEQUENCE [LARGE SCALE GENOMIC DNA]</scope>
    <source>
        <strain evidence="4">ATCC 700844 / DSM 13496 / JCM 10307 / IC-167</strain>
    </source>
</reference>
<evidence type="ECO:0000313" key="4">
    <source>
        <dbReference type="Proteomes" id="UP000001137"/>
    </source>
</evidence>
<dbReference type="HOGENOM" id="CLU_732824_0_0_2"/>
<dbReference type="STRING" id="397948.Cmaq_1548"/>
<gene>
    <name evidence="3" type="ordered locus">Cmaq_1548</name>
</gene>
<evidence type="ECO:0000256" key="1">
    <source>
        <dbReference type="ARBA" id="ARBA00022679"/>
    </source>
</evidence>
<evidence type="ECO:0000256" key="2">
    <source>
        <dbReference type="ARBA" id="ARBA00023315"/>
    </source>
</evidence>
<keyword evidence="2" id="KW-0012">Acyltransferase</keyword>
<dbReference type="RefSeq" id="WP_012186590.1">
    <property type="nucleotide sequence ID" value="NC_009954.1"/>
</dbReference>
<proteinExistence type="predicted"/>